<gene>
    <name evidence="1" type="ORF">F9K24_21070</name>
</gene>
<dbReference type="Proteomes" id="UP000460298">
    <property type="component" value="Unassembled WGS sequence"/>
</dbReference>
<proteinExistence type="predicted"/>
<reference evidence="1 2" key="1">
    <citation type="submission" date="2019-10" db="EMBL/GenBank/DDBJ databases">
        <title>Extracellular Electron Transfer in a Candidatus Methanoperedens spp. Enrichment Culture.</title>
        <authorList>
            <person name="Berger S."/>
            <person name="Rangel Shaw D."/>
            <person name="Berben T."/>
            <person name="In 'T Zandt M."/>
            <person name="Frank J."/>
            <person name="Reimann J."/>
            <person name="Jetten M.S.M."/>
            <person name="Welte C.U."/>
        </authorList>
    </citation>
    <scope>NUCLEOTIDE SEQUENCE [LARGE SCALE GENOMIC DNA]</scope>
    <source>
        <strain evidence="1">SB12</strain>
    </source>
</reference>
<comment type="caution">
    <text evidence="1">The sequence shown here is derived from an EMBL/GenBank/DDBJ whole genome shotgun (WGS) entry which is preliminary data.</text>
</comment>
<protein>
    <submittedName>
        <fullName evidence="1">Uncharacterized protein</fullName>
    </submittedName>
</protein>
<organism evidence="1 2">
    <name type="scientific">Leptonema illini</name>
    <dbReference type="NCBI Taxonomy" id="183"/>
    <lineage>
        <taxon>Bacteria</taxon>
        <taxon>Pseudomonadati</taxon>
        <taxon>Spirochaetota</taxon>
        <taxon>Spirochaetia</taxon>
        <taxon>Leptospirales</taxon>
        <taxon>Leptospiraceae</taxon>
        <taxon>Leptonema</taxon>
    </lineage>
</organism>
<accession>A0A833GXN1</accession>
<evidence type="ECO:0000313" key="1">
    <source>
        <dbReference type="EMBL" id="KAB2929058.1"/>
    </source>
</evidence>
<dbReference type="AlphaFoldDB" id="A0A833GXN1"/>
<evidence type="ECO:0000313" key="2">
    <source>
        <dbReference type="Proteomes" id="UP000460298"/>
    </source>
</evidence>
<name>A0A833GXN1_9LEPT</name>
<sequence length="100" mass="11626">MLIKDAVLELLLNEMGARLKLIHGSLEHQQPLFEAYREWVEIYATMPPGLKDFQLDPWFDDITRRQFLGVLDHLEKNSSNPYLRESCGRLTGMILALEEP</sequence>
<dbReference type="EMBL" id="WBUI01000038">
    <property type="protein sequence ID" value="KAB2929058.1"/>
    <property type="molecule type" value="Genomic_DNA"/>
</dbReference>